<keyword evidence="3" id="KW-1185">Reference proteome</keyword>
<comment type="caution">
    <text evidence="2">The sequence shown here is derived from an EMBL/GenBank/DDBJ whole genome shotgun (WGS) entry which is preliminary data.</text>
</comment>
<accession>A0A916TYI1</accession>
<protein>
    <recommendedName>
        <fullName evidence="4">LPS-assembly lipoprotein</fullName>
    </recommendedName>
</protein>
<reference evidence="2" key="1">
    <citation type="journal article" date="2014" name="Int. J. Syst. Evol. Microbiol.">
        <title>Complete genome sequence of Corynebacterium casei LMG S-19264T (=DSM 44701T), isolated from a smear-ripened cheese.</title>
        <authorList>
            <consortium name="US DOE Joint Genome Institute (JGI-PGF)"/>
            <person name="Walter F."/>
            <person name="Albersmeier A."/>
            <person name="Kalinowski J."/>
            <person name="Ruckert C."/>
        </authorList>
    </citation>
    <scope>NUCLEOTIDE SEQUENCE</scope>
    <source>
        <strain evidence="2">CGMCC 1.12919</strain>
    </source>
</reference>
<keyword evidence="1" id="KW-0812">Transmembrane</keyword>
<evidence type="ECO:0008006" key="4">
    <source>
        <dbReference type="Google" id="ProtNLM"/>
    </source>
</evidence>
<organism evidence="2 3">
    <name type="scientific">Chelatococcus reniformis</name>
    <dbReference type="NCBI Taxonomy" id="1494448"/>
    <lineage>
        <taxon>Bacteria</taxon>
        <taxon>Pseudomonadati</taxon>
        <taxon>Pseudomonadota</taxon>
        <taxon>Alphaproteobacteria</taxon>
        <taxon>Hyphomicrobiales</taxon>
        <taxon>Chelatococcaceae</taxon>
        <taxon>Chelatococcus</taxon>
    </lineage>
</organism>
<proteinExistence type="predicted"/>
<dbReference type="Proteomes" id="UP000637002">
    <property type="component" value="Unassembled WGS sequence"/>
</dbReference>
<feature type="transmembrane region" description="Helical" evidence="1">
    <location>
        <begin position="20"/>
        <end position="41"/>
    </location>
</feature>
<keyword evidence="1" id="KW-0472">Membrane</keyword>
<evidence type="ECO:0000313" key="3">
    <source>
        <dbReference type="Proteomes" id="UP000637002"/>
    </source>
</evidence>
<dbReference type="RefSeq" id="WP_244641748.1">
    <property type="nucleotide sequence ID" value="NZ_BMGG01000001.1"/>
</dbReference>
<dbReference type="Gene3D" id="3.30.160.150">
    <property type="entry name" value="Lipoprotein like domain"/>
    <property type="match status" value="1"/>
</dbReference>
<evidence type="ECO:0000313" key="2">
    <source>
        <dbReference type="EMBL" id="GGC51546.1"/>
    </source>
</evidence>
<name>A0A916TYI1_9HYPH</name>
<dbReference type="EMBL" id="BMGG01000001">
    <property type="protein sequence ID" value="GGC51546.1"/>
    <property type="molecule type" value="Genomic_DNA"/>
</dbReference>
<reference evidence="2" key="2">
    <citation type="submission" date="2020-09" db="EMBL/GenBank/DDBJ databases">
        <authorList>
            <person name="Sun Q."/>
            <person name="Zhou Y."/>
        </authorList>
    </citation>
    <scope>NUCLEOTIDE SEQUENCE</scope>
    <source>
        <strain evidence="2">CGMCC 1.12919</strain>
    </source>
</reference>
<dbReference type="AlphaFoldDB" id="A0A916TYI1"/>
<sequence>MSSLDLGGSSRPRRHRGSRFVATAAVLAAALLLGGCFRPLYGPTASGVTVQDQLAAVDVVITPRASQERLIHYVENELNFDLNGSGTAATKQYRLEMTLTEQLVTSSVNQTTGQAVAAILTIIADYKLVSSTTGATLISGQARASAGYDRTPQRFQDVRAARDAQIRASKVLAEQLKTKLAAHFASRP</sequence>
<keyword evidence="1" id="KW-1133">Transmembrane helix</keyword>
<evidence type="ECO:0000256" key="1">
    <source>
        <dbReference type="SAM" id="Phobius"/>
    </source>
</evidence>
<gene>
    <name evidence="2" type="ORF">GCM10010994_08330</name>
</gene>